<accession>A0A7S1IFM0</accession>
<proteinExistence type="predicted"/>
<gene>
    <name evidence="1" type="ORF">EGYM00392_LOCUS22080</name>
</gene>
<protein>
    <submittedName>
        <fullName evidence="1">Uncharacterized protein</fullName>
    </submittedName>
</protein>
<dbReference type="AlphaFoldDB" id="A0A7S1IFM0"/>
<reference evidence="1" key="1">
    <citation type="submission" date="2021-01" db="EMBL/GenBank/DDBJ databases">
        <authorList>
            <person name="Corre E."/>
            <person name="Pelletier E."/>
            <person name="Niang G."/>
            <person name="Scheremetjew M."/>
            <person name="Finn R."/>
            <person name="Kale V."/>
            <person name="Holt S."/>
            <person name="Cochrane G."/>
            <person name="Meng A."/>
            <person name="Brown T."/>
            <person name="Cohen L."/>
        </authorList>
    </citation>
    <scope>NUCLEOTIDE SEQUENCE</scope>
    <source>
        <strain evidence="1">NIES-381</strain>
    </source>
</reference>
<dbReference type="EMBL" id="HBGA01059676">
    <property type="protein sequence ID" value="CAD9010980.1"/>
    <property type="molecule type" value="Transcribed_RNA"/>
</dbReference>
<organism evidence="1">
    <name type="scientific">Eutreptiella gymnastica</name>
    <dbReference type="NCBI Taxonomy" id="73025"/>
    <lineage>
        <taxon>Eukaryota</taxon>
        <taxon>Discoba</taxon>
        <taxon>Euglenozoa</taxon>
        <taxon>Euglenida</taxon>
        <taxon>Spirocuta</taxon>
        <taxon>Euglenophyceae</taxon>
        <taxon>Eutreptiales</taxon>
        <taxon>Eutreptiaceae</taxon>
        <taxon>Eutreptiella</taxon>
    </lineage>
</organism>
<evidence type="ECO:0000313" key="1">
    <source>
        <dbReference type="EMBL" id="CAD9010980.1"/>
    </source>
</evidence>
<sequence length="212" mass="22008">MAPLATKNATAVALDNARRDRLVRARVSVSRGGLDHDVIFPARGVSSIPAVATALVIPSLGNVNANTAGVVTAFVQRARLHAPRPLTWTVPGTVRAMPARCVSVTQAMGVRRVTWHARAAWLLASAVAMAIVQPSQATVSATNLLLLGTGQVPVVGSVPRGFMAPAAVWCVYKGLWMVRSASAAKAIWAQTAPSSVQGGTRTPALGKAPARP</sequence>
<name>A0A7S1IFM0_9EUGL</name>